<feature type="chain" id="PRO_5041443270" evidence="1">
    <location>
        <begin position="22"/>
        <end position="122"/>
    </location>
</feature>
<name>A0AA39HL88_9BILA</name>
<protein>
    <submittedName>
        <fullName evidence="2">Uncharacterized protein</fullName>
    </submittedName>
</protein>
<dbReference type="AlphaFoldDB" id="A0AA39HL88"/>
<keyword evidence="3" id="KW-1185">Reference proteome</keyword>
<organism evidence="2 3">
    <name type="scientific">Steinernema hermaphroditum</name>
    <dbReference type="NCBI Taxonomy" id="289476"/>
    <lineage>
        <taxon>Eukaryota</taxon>
        <taxon>Metazoa</taxon>
        <taxon>Ecdysozoa</taxon>
        <taxon>Nematoda</taxon>
        <taxon>Chromadorea</taxon>
        <taxon>Rhabditida</taxon>
        <taxon>Tylenchina</taxon>
        <taxon>Panagrolaimomorpha</taxon>
        <taxon>Strongyloidoidea</taxon>
        <taxon>Steinernematidae</taxon>
        <taxon>Steinernema</taxon>
    </lineage>
</organism>
<evidence type="ECO:0000256" key="1">
    <source>
        <dbReference type="SAM" id="SignalP"/>
    </source>
</evidence>
<evidence type="ECO:0000313" key="3">
    <source>
        <dbReference type="Proteomes" id="UP001175271"/>
    </source>
</evidence>
<sequence>MPSSFPLLLSAFIVLFQNTLPQKSFKHEIEVFADTVLHDIEFTESDIRLGYNDDILRAETRMRQYLKSIKTFQTSHAKEVDEFHLDKKLDQLKSEIENVLSEIKAFYEMKTEVPVVFSSNNI</sequence>
<dbReference type="EMBL" id="JAUCMV010000004">
    <property type="protein sequence ID" value="KAK0406798.1"/>
    <property type="molecule type" value="Genomic_DNA"/>
</dbReference>
<feature type="signal peptide" evidence="1">
    <location>
        <begin position="1"/>
        <end position="21"/>
    </location>
</feature>
<reference evidence="2" key="1">
    <citation type="submission" date="2023-06" db="EMBL/GenBank/DDBJ databases">
        <title>Genomic analysis of the entomopathogenic nematode Steinernema hermaphroditum.</title>
        <authorList>
            <person name="Schwarz E.M."/>
            <person name="Heppert J.K."/>
            <person name="Baniya A."/>
            <person name="Schwartz H.T."/>
            <person name="Tan C.-H."/>
            <person name="Antoshechkin I."/>
            <person name="Sternberg P.W."/>
            <person name="Goodrich-Blair H."/>
            <person name="Dillman A.R."/>
        </authorList>
    </citation>
    <scope>NUCLEOTIDE SEQUENCE</scope>
    <source>
        <strain evidence="2">PS9179</strain>
        <tissue evidence="2">Whole animal</tissue>
    </source>
</reference>
<gene>
    <name evidence="2" type="ORF">QR680_018814</name>
</gene>
<comment type="caution">
    <text evidence="2">The sequence shown here is derived from an EMBL/GenBank/DDBJ whole genome shotgun (WGS) entry which is preliminary data.</text>
</comment>
<proteinExistence type="predicted"/>
<dbReference type="Proteomes" id="UP001175271">
    <property type="component" value="Unassembled WGS sequence"/>
</dbReference>
<evidence type="ECO:0000313" key="2">
    <source>
        <dbReference type="EMBL" id="KAK0406798.1"/>
    </source>
</evidence>
<keyword evidence="1" id="KW-0732">Signal</keyword>
<accession>A0AA39HL88</accession>